<keyword evidence="4 8" id="KW-0812">Transmembrane</keyword>
<dbReference type="Pfam" id="PF07715">
    <property type="entry name" value="Plug"/>
    <property type="match status" value="1"/>
</dbReference>
<dbReference type="InterPro" id="IPR023997">
    <property type="entry name" value="TonB-dep_OMP_SusC/RagA_CS"/>
</dbReference>
<dbReference type="InterPro" id="IPR008969">
    <property type="entry name" value="CarboxyPept-like_regulatory"/>
</dbReference>
<dbReference type="InterPro" id="IPR036942">
    <property type="entry name" value="Beta-barrel_TonB_sf"/>
</dbReference>
<protein>
    <submittedName>
        <fullName evidence="12">TonB-dependent receptor</fullName>
    </submittedName>
</protein>
<keyword evidence="5 9" id="KW-0798">TonB box</keyword>
<dbReference type="PROSITE" id="PS52016">
    <property type="entry name" value="TONB_DEPENDENT_REC_3"/>
    <property type="match status" value="1"/>
</dbReference>
<dbReference type="RefSeq" id="WP_209141121.1">
    <property type="nucleotide sequence ID" value="NZ_JAGHKO010000005.1"/>
</dbReference>
<comment type="similarity">
    <text evidence="8 9">Belongs to the TonB-dependent receptor family.</text>
</comment>
<evidence type="ECO:0000256" key="3">
    <source>
        <dbReference type="ARBA" id="ARBA00022452"/>
    </source>
</evidence>
<feature type="domain" description="TonB-dependent receptor plug" evidence="11">
    <location>
        <begin position="119"/>
        <end position="223"/>
    </location>
</feature>
<evidence type="ECO:0000256" key="2">
    <source>
        <dbReference type="ARBA" id="ARBA00022448"/>
    </source>
</evidence>
<accession>A0ABS3Z101</accession>
<dbReference type="InterPro" id="IPR012910">
    <property type="entry name" value="Plug_dom"/>
</dbReference>
<dbReference type="Pfam" id="PF13715">
    <property type="entry name" value="CarbopepD_reg_2"/>
    <property type="match status" value="1"/>
</dbReference>
<dbReference type="Pfam" id="PF00593">
    <property type="entry name" value="TonB_dep_Rec_b-barrel"/>
    <property type="match status" value="1"/>
</dbReference>
<dbReference type="Proteomes" id="UP000677244">
    <property type="component" value="Unassembled WGS sequence"/>
</dbReference>
<evidence type="ECO:0000313" key="13">
    <source>
        <dbReference type="Proteomes" id="UP000677244"/>
    </source>
</evidence>
<dbReference type="SUPFAM" id="SSF56935">
    <property type="entry name" value="Porins"/>
    <property type="match status" value="1"/>
</dbReference>
<evidence type="ECO:0000256" key="6">
    <source>
        <dbReference type="ARBA" id="ARBA00023136"/>
    </source>
</evidence>
<dbReference type="InterPro" id="IPR023996">
    <property type="entry name" value="TonB-dep_OMP_SusC/RagA"/>
</dbReference>
<evidence type="ECO:0000256" key="8">
    <source>
        <dbReference type="PROSITE-ProRule" id="PRU01360"/>
    </source>
</evidence>
<comment type="subcellular location">
    <subcellularLocation>
        <location evidence="1 8">Cell outer membrane</location>
        <topology evidence="1 8">Multi-pass membrane protein</topology>
    </subcellularLocation>
</comment>
<dbReference type="InterPro" id="IPR037066">
    <property type="entry name" value="Plug_dom_sf"/>
</dbReference>
<evidence type="ECO:0000256" key="1">
    <source>
        <dbReference type="ARBA" id="ARBA00004571"/>
    </source>
</evidence>
<comment type="caution">
    <text evidence="12">The sequence shown here is derived from an EMBL/GenBank/DDBJ whole genome shotgun (WGS) entry which is preliminary data.</text>
</comment>
<organism evidence="12 13">
    <name type="scientific">Niastella soli</name>
    <dbReference type="NCBI Taxonomy" id="2821487"/>
    <lineage>
        <taxon>Bacteria</taxon>
        <taxon>Pseudomonadati</taxon>
        <taxon>Bacteroidota</taxon>
        <taxon>Chitinophagia</taxon>
        <taxon>Chitinophagales</taxon>
        <taxon>Chitinophagaceae</taxon>
        <taxon>Niastella</taxon>
    </lineage>
</organism>
<name>A0ABS3Z101_9BACT</name>
<dbReference type="NCBIfam" id="TIGR04056">
    <property type="entry name" value="OMP_RagA_SusC"/>
    <property type="match status" value="1"/>
</dbReference>
<evidence type="ECO:0000313" key="12">
    <source>
        <dbReference type="EMBL" id="MBO9203066.1"/>
    </source>
</evidence>
<gene>
    <name evidence="12" type="ORF">J7I42_22435</name>
</gene>
<dbReference type="InterPro" id="IPR000531">
    <property type="entry name" value="Beta-barrel_TonB"/>
</dbReference>
<dbReference type="NCBIfam" id="TIGR04057">
    <property type="entry name" value="SusC_RagA_signa"/>
    <property type="match status" value="1"/>
</dbReference>
<evidence type="ECO:0000259" key="10">
    <source>
        <dbReference type="Pfam" id="PF00593"/>
    </source>
</evidence>
<evidence type="ECO:0000256" key="7">
    <source>
        <dbReference type="ARBA" id="ARBA00023237"/>
    </source>
</evidence>
<evidence type="ECO:0000256" key="5">
    <source>
        <dbReference type="ARBA" id="ARBA00023077"/>
    </source>
</evidence>
<feature type="domain" description="TonB-dependent receptor-like beta-barrel" evidence="10">
    <location>
        <begin position="432"/>
        <end position="869"/>
    </location>
</feature>
<dbReference type="EMBL" id="JAGHKO010000005">
    <property type="protein sequence ID" value="MBO9203066.1"/>
    <property type="molecule type" value="Genomic_DNA"/>
</dbReference>
<keyword evidence="12" id="KW-0675">Receptor</keyword>
<evidence type="ECO:0000259" key="11">
    <source>
        <dbReference type="Pfam" id="PF07715"/>
    </source>
</evidence>
<dbReference type="InterPro" id="IPR039426">
    <property type="entry name" value="TonB-dep_rcpt-like"/>
</dbReference>
<keyword evidence="13" id="KW-1185">Reference proteome</keyword>
<keyword evidence="7 8" id="KW-0998">Cell outer membrane</keyword>
<keyword evidence="2 8" id="KW-0813">Transport</keyword>
<dbReference type="SUPFAM" id="SSF49464">
    <property type="entry name" value="Carboxypeptidase regulatory domain-like"/>
    <property type="match status" value="1"/>
</dbReference>
<keyword evidence="3 8" id="KW-1134">Transmembrane beta strand</keyword>
<proteinExistence type="inferred from homology"/>
<sequence>MLQKHGLLALILLVSSGIFAQTKQLRGVVLAAENKQPLDGVTIIESKSGRPATTNSEGRFELQLTHEKSLLTISYVGRETLEVEVKADQTDITILLPYSTASLDEVVAVAYTTVKRSGYPGAVTTISSDKVNNRLTPNITNALQGLAPGIQTTSANGQPGNSSTIRIRGVGSINASSAPLFVVDGAPYEGDINALDPADIAAINILKDATAANLYGSRAANGVIIITTKQGKKGNDASINATINHGWSSRAVKDYDKLGTDQYYELYWEALRNKALSNGQTATQAAATASSSLVSGLGINPYGPDYAEPVGRDGKIVTGAKPLWNDDWEEGMLQDARYTQGQLSISGGGEKSTYYISGGYTNNEGAYLASGFKRYNFRSNLSLQAKSWLKVGLNLSGASTSQDYPTSSDSKQTNVVLFGRTIPSFYPIYQRNADGTYKLDINGQKQFDYGAYRPNAALARYNLIGSLPLNKSRYTNENVSTRAFLEAAITRALKVKTSFNLDYTNTNTLYYTNPLVGEDAAIGGTVSKTSTRFLAYTWNNIATYETDIEQGHHINLLAGHEYYYLSSSGLSGSRQNFALPDLYEPVAASQLMDFSGSSDNYTKLSFFGQGQYNYLGKYFFTASIRRDGSSRFSPDSRWGTFWSTGASWRISEEAFLKQAPWLSALTIKTSYGASGNDNLSSSNGGYYAYLALYSIENNLGNGGVVPSRLPTPGLKWESNLNFNAGIDFGILKNRIYGTFNYYRRISKDLLYAKPLAGSTGFSSVSANIGELRNTGVELELNGIPVSTRDWKWTVGINIGHNKNKITSLPQKEIVSGTKKLMVGTSVYDFFLREWAGVDPATGNPLWYRTTTDGKKETTTTYAQGTQYYAGTALPDVTGGITSSLNYKQLELSFILAYSIGGKVLDADYISLLSGAVSPGRNWSTELLTRWTPDNTNTNVPRLTTDDLSWTSTSTRFLYDATYARLKQISLGYNLPATLLNRIGFKSAKVYGLAENLLTFYGHQGMDPEQSVDGTTYYQYPQIKTISVGLQIGL</sequence>
<dbReference type="Gene3D" id="2.60.40.1120">
    <property type="entry name" value="Carboxypeptidase-like, regulatory domain"/>
    <property type="match status" value="1"/>
</dbReference>
<dbReference type="Gene3D" id="2.170.130.10">
    <property type="entry name" value="TonB-dependent receptor, plug domain"/>
    <property type="match status" value="1"/>
</dbReference>
<dbReference type="Gene3D" id="2.40.170.20">
    <property type="entry name" value="TonB-dependent receptor, beta-barrel domain"/>
    <property type="match status" value="1"/>
</dbReference>
<evidence type="ECO:0000256" key="9">
    <source>
        <dbReference type="RuleBase" id="RU003357"/>
    </source>
</evidence>
<evidence type="ECO:0000256" key="4">
    <source>
        <dbReference type="ARBA" id="ARBA00022692"/>
    </source>
</evidence>
<keyword evidence="6 8" id="KW-0472">Membrane</keyword>
<reference evidence="12 13" key="1">
    <citation type="submission" date="2021-03" db="EMBL/GenBank/DDBJ databases">
        <title>Assistant Professor.</title>
        <authorList>
            <person name="Huq M.A."/>
        </authorList>
    </citation>
    <scope>NUCLEOTIDE SEQUENCE [LARGE SCALE GENOMIC DNA]</scope>
    <source>
        <strain evidence="12 13">MAH-29</strain>
    </source>
</reference>